<feature type="active site" description="Charge relay system" evidence="6 7">
    <location>
        <position position="139"/>
    </location>
</feature>
<dbReference type="InterPro" id="IPR022398">
    <property type="entry name" value="Peptidase_S8_His-AS"/>
</dbReference>
<dbReference type="PROSITE" id="PS51892">
    <property type="entry name" value="SUBTILASE"/>
    <property type="match status" value="1"/>
</dbReference>
<dbReference type="Pfam" id="PF02225">
    <property type="entry name" value="PA"/>
    <property type="match status" value="1"/>
</dbReference>
<dbReference type="InterPro" id="IPR037045">
    <property type="entry name" value="S8pro/Inhibitor_I9_sf"/>
</dbReference>
<feature type="domain" description="Peptidase S8/S53" evidence="9">
    <location>
        <begin position="130"/>
        <end position="599"/>
    </location>
</feature>
<evidence type="ECO:0000256" key="6">
    <source>
        <dbReference type="PIRSR" id="PIRSR615500-1"/>
    </source>
</evidence>
<evidence type="ECO:0000256" key="5">
    <source>
        <dbReference type="ARBA" id="ARBA00022825"/>
    </source>
</evidence>
<dbReference type="EMBL" id="KQ090201">
    <property type="protein sequence ID" value="KMS99795.1"/>
    <property type="molecule type" value="Genomic_DNA"/>
</dbReference>
<dbReference type="Gene3D" id="2.60.40.2310">
    <property type="match status" value="1"/>
</dbReference>
<evidence type="ECO:0000259" key="10">
    <source>
        <dbReference type="Pfam" id="PF02225"/>
    </source>
</evidence>
<feature type="signal peptide" evidence="8">
    <location>
        <begin position="1"/>
        <end position="24"/>
    </location>
</feature>
<name>A0A0J8E9M3_BETVV</name>
<dbReference type="CDD" id="cd02120">
    <property type="entry name" value="PA_subtilisin_like"/>
    <property type="match status" value="1"/>
</dbReference>
<dbReference type="InterPro" id="IPR015500">
    <property type="entry name" value="Peptidase_S8_subtilisin-rel"/>
</dbReference>
<dbReference type="Gene3D" id="3.50.30.30">
    <property type="match status" value="1"/>
</dbReference>
<dbReference type="Pfam" id="PF00082">
    <property type="entry name" value="Peptidase_S8"/>
    <property type="match status" value="1"/>
</dbReference>
<evidence type="ECO:0000256" key="4">
    <source>
        <dbReference type="ARBA" id="ARBA00022801"/>
    </source>
</evidence>
<dbReference type="GO" id="GO:0004252">
    <property type="term" value="F:serine-type endopeptidase activity"/>
    <property type="evidence" value="ECO:0007669"/>
    <property type="project" value="UniProtKB-UniRule"/>
</dbReference>
<evidence type="ECO:0000256" key="7">
    <source>
        <dbReference type="PROSITE-ProRule" id="PRU01240"/>
    </source>
</evidence>
<evidence type="ECO:0000259" key="11">
    <source>
        <dbReference type="Pfam" id="PF05922"/>
    </source>
</evidence>
<dbReference type="FunFam" id="3.50.30.30:FF:000005">
    <property type="entry name" value="subtilisin-like protease SBT1.5"/>
    <property type="match status" value="1"/>
</dbReference>
<gene>
    <name evidence="13" type="ORF">BVRB_1g020870</name>
</gene>
<dbReference type="InterPro" id="IPR003137">
    <property type="entry name" value="PA_domain"/>
</dbReference>
<evidence type="ECO:0000256" key="8">
    <source>
        <dbReference type="SAM" id="SignalP"/>
    </source>
</evidence>
<dbReference type="FunFam" id="3.40.50.200:FF:000006">
    <property type="entry name" value="Subtilisin-like protease SBT1.5"/>
    <property type="match status" value="1"/>
</dbReference>
<reference evidence="13 14" key="1">
    <citation type="journal article" date="2014" name="Nature">
        <title>The genome of the recently domesticated crop plant sugar beet (Beta vulgaris).</title>
        <authorList>
            <person name="Dohm J.C."/>
            <person name="Minoche A.E."/>
            <person name="Holtgrawe D."/>
            <person name="Capella-Gutierrez S."/>
            <person name="Zakrzewski F."/>
            <person name="Tafer H."/>
            <person name="Rupp O."/>
            <person name="Sorensen T.R."/>
            <person name="Stracke R."/>
            <person name="Reinhardt R."/>
            <person name="Goesmann A."/>
            <person name="Kraft T."/>
            <person name="Schulz B."/>
            <person name="Stadler P.F."/>
            <person name="Schmidt T."/>
            <person name="Gabaldon T."/>
            <person name="Lehrach H."/>
            <person name="Weisshaar B."/>
            <person name="Himmelbauer H."/>
        </authorList>
    </citation>
    <scope>NUCLEOTIDE SEQUENCE [LARGE SCALE GENOMIC DNA]</scope>
    <source>
        <tissue evidence="13">Taproot</tissue>
    </source>
</reference>
<dbReference type="PROSITE" id="PS00138">
    <property type="entry name" value="SUBTILASE_SER"/>
    <property type="match status" value="1"/>
</dbReference>
<evidence type="ECO:0000259" key="12">
    <source>
        <dbReference type="Pfam" id="PF17766"/>
    </source>
</evidence>
<dbReference type="PROSITE" id="PS00137">
    <property type="entry name" value="SUBTILASE_HIS"/>
    <property type="match status" value="1"/>
</dbReference>
<organism evidence="13 14">
    <name type="scientific">Beta vulgaris subsp. vulgaris</name>
    <name type="common">Beet</name>
    <dbReference type="NCBI Taxonomy" id="3555"/>
    <lineage>
        <taxon>Eukaryota</taxon>
        <taxon>Viridiplantae</taxon>
        <taxon>Streptophyta</taxon>
        <taxon>Embryophyta</taxon>
        <taxon>Tracheophyta</taxon>
        <taxon>Spermatophyta</taxon>
        <taxon>Magnoliopsida</taxon>
        <taxon>eudicotyledons</taxon>
        <taxon>Gunneridae</taxon>
        <taxon>Pentapetalae</taxon>
        <taxon>Caryophyllales</taxon>
        <taxon>Chenopodiaceae</taxon>
        <taxon>Betoideae</taxon>
        <taxon>Beta</taxon>
    </lineage>
</organism>
<dbReference type="PRINTS" id="PR00723">
    <property type="entry name" value="SUBTILISIN"/>
</dbReference>
<evidence type="ECO:0000256" key="1">
    <source>
        <dbReference type="ARBA" id="ARBA00011073"/>
    </source>
</evidence>
<dbReference type="Gene3D" id="3.40.50.200">
    <property type="entry name" value="Peptidase S8/S53 domain"/>
    <property type="match status" value="1"/>
</dbReference>
<feature type="active site" description="Charge relay system" evidence="6 7">
    <location>
        <position position="204"/>
    </location>
</feature>
<evidence type="ECO:0000256" key="2">
    <source>
        <dbReference type="ARBA" id="ARBA00022670"/>
    </source>
</evidence>
<keyword evidence="14" id="KW-1185">Reference proteome</keyword>
<protein>
    <submittedName>
        <fullName evidence="13">Uncharacterized protein</fullName>
    </submittedName>
</protein>
<dbReference type="InterPro" id="IPR041469">
    <property type="entry name" value="Subtilisin-like_FN3"/>
</dbReference>
<dbReference type="Gene3D" id="3.30.70.80">
    <property type="entry name" value="Peptidase S8 propeptide/proteinase inhibitor I9"/>
    <property type="match status" value="1"/>
</dbReference>
<sequence length="760" mass="81385">MKISLFYLFSYFVLLHYHINESTASPDNGDIYIIYMGSNKNSYDVILSSLLRRNKNALVHSYKHGFSGFAAHLSDSEAHQLTNEPGVVSVFPDPVYQLHTTRSWDFLQREISLLTDSQPRSNAPVLSSQGSDTIIGILDTGIWPESESFIDKDMGPIPSRWKGKCMEGSDFSSSNCSKKLIGARYYKDDDISAVTHSARDTLGHGTHVASTAAGVPVANASYYGLARGEARGGSPSSRIAMYRVCYDDGCPGSAILAAFDDAIADGVDLLSLSLGSSAVFAPDFATDPIAIGSFHAVEKGITVVCSAGNDGPSPQTVVNVAPWILTVAASTIDRDLQSDIILGNNKVIKGESINFSDLDNSPKYPLVSGGAAKSKSASEEDARNCYPDSIDADKIKGKLVLCQHKEGGFSMRAKQMGVKSRGGLGMIFINDATRLVASNWGTFPVTVITSTDATEILDYVNATENSVATILATKTIQKFQPAPTVAYFSARGPSTSTKNILKPDISAPGVSIIAAWLANDTSAETTPEGREPPKFNVLSGTSMSCPHVAGIAANIKSHNPSWSPAALRSAIMTTASQNNNMKEPITTQKGEVATPYDFGAGEVSPTGGLQPGLVYDIEPSEYLQFLCYYGYNITTIKLIAAQIPSGFSCPSNSSTNMISNINYPSIAVSMNGTTAPITVKRTVTNVDADEETIYTVTVDKPSEVEVTVSPSELKFTVDTKKLDYQVTFSASSSSAKRDLFGAITWKSKKYKVRSPIVVIP</sequence>
<keyword evidence="2 7" id="KW-0645">Protease</keyword>
<dbReference type="Proteomes" id="UP000035740">
    <property type="component" value="Unassembled WGS sequence"/>
</dbReference>
<keyword evidence="3 8" id="KW-0732">Signal</keyword>
<dbReference type="Pfam" id="PF17766">
    <property type="entry name" value="fn3_6"/>
    <property type="match status" value="1"/>
</dbReference>
<dbReference type="AlphaFoldDB" id="A0A0J8E9M3"/>
<dbReference type="InterPro" id="IPR000209">
    <property type="entry name" value="Peptidase_S8/S53_dom"/>
</dbReference>
<dbReference type="InterPro" id="IPR023828">
    <property type="entry name" value="Peptidase_S8_Ser-AS"/>
</dbReference>
<proteinExistence type="inferred from homology"/>
<dbReference type="InterPro" id="IPR034197">
    <property type="entry name" value="Peptidases_S8_3"/>
</dbReference>
<dbReference type="InterPro" id="IPR010259">
    <property type="entry name" value="S8pro/Inhibitor_I9"/>
</dbReference>
<feature type="domain" description="Inhibitor I9" evidence="11">
    <location>
        <begin position="32"/>
        <end position="99"/>
    </location>
</feature>
<dbReference type="Pfam" id="PF05922">
    <property type="entry name" value="Inhibitor_I9"/>
    <property type="match status" value="1"/>
</dbReference>
<accession>A0A0J8E9M3</accession>
<dbReference type="SUPFAM" id="SSF52743">
    <property type="entry name" value="Subtilisin-like"/>
    <property type="match status" value="1"/>
</dbReference>
<feature type="domain" description="Subtilisin-like protease fibronectin type-III" evidence="12">
    <location>
        <begin position="660"/>
        <end position="758"/>
    </location>
</feature>
<dbReference type="GO" id="GO:0006508">
    <property type="term" value="P:proteolysis"/>
    <property type="evidence" value="ECO:0007669"/>
    <property type="project" value="UniProtKB-KW"/>
</dbReference>
<dbReference type="OMA" id="VHTYKHG"/>
<dbReference type="Gramene" id="KMS99795">
    <property type="protein sequence ID" value="KMS99795"/>
    <property type="gene ID" value="BVRB_1g020870"/>
</dbReference>
<comment type="similarity">
    <text evidence="1 7">Belongs to the peptidase S8 family.</text>
</comment>
<feature type="active site" description="Charge relay system" evidence="6 7">
    <location>
        <position position="542"/>
    </location>
</feature>
<dbReference type="eggNOG" id="ENOG502QUSK">
    <property type="taxonomic scope" value="Eukaryota"/>
</dbReference>
<feature type="chain" id="PRO_5005296610" evidence="8">
    <location>
        <begin position="25"/>
        <end position="760"/>
    </location>
</feature>
<evidence type="ECO:0000259" key="9">
    <source>
        <dbReference type="Pfam" id="PF00082"/>
    </source>
</evidence>
<keyword evidence="5 7" id="KW-0720">Serine protease</keyword>
<evidence type="ECO:0000313" key="14">
    <source>
        <dbReference type="Proteomes" id="UP000035740"/>
    </source>
</evidence>
<dbReference type="PANTHER" id="PTHR10795">
    <property type="entry name" value="PROPROTEIN CONVERTASE SUBTILISIN/KEXIN"/>
    <property type="match status" value="1"/>
</dbReference>
<evidence type="ECO:0000313" key="13">
    <source>
        <dbReference type="EMBL" id="KMS99795.1"/>
    </source>
</evidence>
<keyword evidence="4 7" id="KW-0378">Hydrolase</keyword>
<dbReference type="OrthoDB" id="10256524at2759"/>
<dbReference type="InterPro" id="IPR045051">
    <property type="entry name" value="SBT"/>
</dbReference>
<evidence type="ECO:0000256" key="3">
    <source>
        <dbReference type="ARBA" id="ARBA00022729"/>
    </source>
</evidence>
<dbReference type="CDD" id="cd04852">
    <property type="entry name" value="Peptidases_S8_3"/>
    <property type="match status" value="1"/>
</dbReference>
<dbReference type="KEGG" id="bvg:104905621"/>
<dbReference type="InterPro" id="IPR036852">
    <property type="entry name" value="Peptidase_S8/S53_dom_sf"/>
</dbReference>
<feature type="domain" description="PA" evidence="10">
    <location>
        <begin position="364"/>
        <end position="455"/>
    </location>
</feature>